<dbReference type="PANTHER" id="PTHR15503">
    <property type="entry name" value="LDOC1 RELATED"/>
    <property type="match status" value="1"/>
</dbReference>
<evidence type="ECO:0000259" key="3">
    <source>
        <dbReference type="PROSITE" id="PS50158"/>
    </source>
</evidence>
<dbReference type="InterPro" id="IPR036875">
    <property type="entry name" value="Znf_CCHC_sf"/>
</dbReference>
<evidence type="ECO:0000313" key="5">
    <source>
        <dbReference type="RefSeq" id="XP_048133426.1"/>
    </source>
</evidence>
<dbReference type="Pfam" id="PF08284">
    <property type="entry name" value="RVP_2"/>
    <property type="match status" value="1"/>
</dbReference>
<dbReference type="Pfam" id="PF00098">
    <property type="entry name" value="zf-CCHC"/>
    <property type="match status" value="1"/>
</dbReference>
<name>A0ABM3HA05_9MYRT</name>
<proteinExistence type="predicted"/>
<dbReference type="SMART" id="SM00343">
    <property type="entry name" value="ZnF_C2HC"/>
    <property type="match status" value="1"/>
</dbReference>
<reference evidence="5" key="1">
    <citation type="submission" date="2025-08" db="UniProtKB">
        <authorList>
            <consortium name="RefSeq"/>
        </authorList>
    </citation>
    <scope>IDENTIFICATION</scope>
    <source>
        <tissue evidence="5">Leaf</tissue>
    </source>
</reference>
<dbReference type="SUPFAM" id="SSF57756">
    <property type="entry name" value="Retrovirus zinc finger-like domains"/>
    <property type="match status" value="1"/>
</dbReference>
<keyword evidence="4" id="KW-1185">Reference proteome</keyword>
<dbReference type="RefSeq" id="XP_048133426.1">
    <property type="nucleotide sequence ID" value="XM_048277469.1"/>
</dbReference>
<protein>
    <submittedName>
        <fullName evidence="5">Uncharacterized protein LOC125314636</fullName>
    </submittedName>
</protein>
<dbReference type="InterPro" id="IPR032567">
    <property type="entry name" value="RTL1-rel"/>
</dbReference>
<evidence type="ECO:0000256" key="1">
    <source>
        <dbReference type="PROSITE-ProRule" id="PRU00047"/>
    </source>
</evidence>
<keyword evidence="1" id="KW-0862">Zinc</keyword>
<dbReference type="InterPro" id="IPR005162">
    <property type="entry name" value="Retrotrans_gag_dom"/>
</dbReference>
<gene>
    <name evidence="5" type="primary">LOC125314636</name>
</gene>
<feature type="compositionally biased region" description="Gly residues" evidence="2">
    <location>
        <begin position="10"/>
        <end position="21"/>
    </location>
</feature>
<sequence>MANGNNGNNGNNGRGNGGGNAHGNENRLMGRLVEQFMKLKPSKFDGKGDPEAAPRWIKELEKAFEVLGCTEAEKATKGRVFPKGTVPNWTTFAKAFNAKYFSKAAQKRKLVEFRNLRQNRMTIDQYETEFSRLSKYAPRMVENPVDRARRFRDGPRSDIRSQLVLPNLKDYDELYERGQLVERDMRERGIAFGPRFTPARDNRHFGKRHVTNNRRFVPFVKKNIGKPTYQANWTCRLRGQKHGNGPCPCKMGVCYSCGQLGHHKRNCPNQATGTRFQVQRSRAGPQVGAIPQANLNRPPTQGKGYVVACKEAENAPGVVTGKISLCDQAAYALFDPGASHSFMSAQFADLAEMELKPLDVILHVTTPLKDKVLVSLGCQNCKIVIGGSEEPIDLAVLAMYDFDVNIGMDWLAKQKAVVDCGSGVIQFHPIGRPRFEFAGSQGGISIPLISSLEVTKLIDEGCEAYLAVVVDPTTEEAKLDGIAVVHEFPDVFPQELPGLPSEREVKFMIELAPGTEPISKAPYRMSLS</sequence>
<dbReference type="InterPro" id="IPR021109">
    <property type="entry name" value="Peptidase_aspartic_dom_sf"/>
</dbReference>
<dbReference type="Gene3D" id="4.10.60.10">
    <property type="entry name" value="Zinc finger, CCHC-type"/>
    <property type="match status" value="1"/>
</dbReference>
<evidence type="ECO:0000313" key="4">
    <source>
        <dbReference type="Proteomes" id="UP000827889"/>
    </source>
</evidence>
<accession>A0ABM3HA05</accession>
<dbReference type="CDD" id="cd00303">
    <property type="entry name" value="retropepsin_like"/>
    <property type="match status" value="1"/>
</dbReference>
<dbReference type="InterPro" id="IPR001878">
    <property type="entry name" value="Znf_CCHC"/>
</dbReference>
<keyword evidence="1" id="KW-0863">Zinc-finger</keyword>
<evidence type="ECO:0000256" key="2">
    <source>
        <dbReference type="SAM" id="MobiDB-lite"/>
    </source>
</evidence>
<dbReference type="Gene3D" id="2.40.70.10">
    <property type="entry name" value="Acid Proteases"/>
    <property type="match status" value="1"/>
</dbReference>
<feature type="region of interest" description="Disordered" evidence="2">
    <location>
        <begin position="1"/>
        <end position="25"/>
    </location>
</feature>
<keyword evidence="1" id="KW-0479">Metal-binding</keyword>
<dbReference type="PANTHER" id="PTHR15503:SF45">
    <property type="entry name" value="RNA-DIRECTED DNA POLYMERASE HOMOLOG"/>
    <property type="match status" value="1"/>
</dbReference>
<dbReference type="PROSITE" id="PS50158">
    <property type="entry name" value="ZF_CCHC"/>
    <property type="match status" value="1"/>
</dbReference>
<dbReference type="GeneID" id="125314636"/>
<dbReference type="Proteomes" id="UP000827889">
    <property type="component" value="Chromosome 4"/>
</dbReference>
<dbReference type="Pfam" id="PF03732">
    <property type="entry name" value="Retrotrans_gag"/>
    <property type="match status" value="1"/>
</dbReference>
<organism evidence="4 5">
    <name type="scientific">Rhodamnia argentea</name>
    <dbReference type="NCBI Taxonomy" id="178133"/>
    <lineage>
        <taxon>Eukaryota</taxon>
        <taxon>Viridiplantae</taxon>
        <taxon>Streptophyta</taxon>
        <taxon>Embryophyta</taxon>
        <taxon>Tracheophyta</taxon>
        <taxon>Spermatophyta</taxon>
        <taxon>Magnoliopsida</taxon>
        <taxon>eudicotyledons</taxon>
        <taxon>Gunneridae</taxon>
        <taxon>Pentapetalae</taxon>
        <taxon>rosids</taxon>
        <taxon>malvids</taxon>
        <taxon>Myrtales</taxon>
        <taxon>Myrtaceae</taxon>
        <taxon>Myrtoideae</taxon>
        <taxon>Myrteae</taxon>
        <taxon>Australasian group</taxon>
        <taxon>Rhodamnia</taxon>
    </lineage>
</organism>
<feature type="domain" description="CCHC-type" evidence="3">
    <location>
        <begin position="254"/>
        <end position="269"/>
    </location>
</feature>